<dbReference type="STRING" id="282301.A0A267GHU1"/>
<dbReference type="GO" id="GO:0036064">
    <property type="term" value="C:ciliary basal body"/>
    <property type="evidence" value="ECO:0007669"/>
    <property type="project" value="TreeGrafter"/>
</dbReference>
<feature type="repeat" description="TPR" evidence="1">
    <location>
        <begin position="436"/>
        <end position="469"/>
    </location>
</feature>
<evidence type="ECO:0000256" key="2">
    <source>
        <dbReference type="SAM" id="MobiDB-lite"/>
    </source>
</evidence>
<feature type="non-terminal residue" evidence="3">
    <location>
        <position position="1"/>
    </location>
</feature>
<dbReference type="InterPro" id="IPR028796">
    <property type="entry name" value="BBS8"/>
</dbReference>
<sequence>LISCSFDTKVIHIGDSIFSMDPLFQALSLFRRRKYEKCIEKCTEILDKNSYDEAAWLLKMQALTEQVYVDDIENDEDGMAEGLLDDSAIASVARPGTSLRVATAGGGSGGLQQAMRPSTQSGRPVTGFVRPGTQGSGAGSLEQALKTPRTASNARPVTSSSGRLVRLGTASMLSSPDGPFINLSRLNFAKYAPKPQMSRALFEYILYHENDVRTALQLAAMATEAHQFQDWWWKLQLARCYYKLGLFRDCEQQLRSAMKQQECLESYLLLGKVYTKLDQPLAAIDNYSQGLTKFPNDRCLLTGLARIQEGLGNLEKAAECYKDVLRYDAMNVEALASIATQYFYNDQPELALKLYRRLLQLGLASAELYTNLALCCFYAQQYDMCLTCFDRAITVAKKEELADVWYNLGHVALAVGDLSLSYQAFRLALSYNNDHAEAYNNLGVLELRRNNLEMARSFFQAASTLSPSMFEPHYNVAIMAERMGDLQSAYQSVNRAQQFFPNHSDSKDMLNALKVHFSEI</sequence>
<protein>
    <submittedName>
        <fullName evidence="3">Uncharacterized protein</fullName>
    </submittedName>
</protein>
<name>A0A267GHU1_9PLAT</name>
<dbReference type="Proteomes" id="UP000215902">
    <property type="component" value="Unassembled WGS sequence"/>
</dbReference>
<evidence type="ECO:0000313" key="4">
    <source>
        <dbReference type="Proteomes" id="UP000215902"/>
    </source>
</evidence>
<gene>
    <name evidence="3" type="ORF">BOX15_Mlig015055g2</name>
</gene>
<dbReference type="FunFam" id="1.25.40.10:FF:000169">
    <property type="entry name" value="tetratricopeptide repeat protein 8 isoform X1"/>
    <property type="match status" value="1"/>
</dbReference>
<feature type="compositionally biased region" description="Polar residues" evidence="2">
    <location>
        <begin position="149"/>
        <end position="160"/>
    </location>
</feature>
<keyword evidence="4" id="KW-1185">Reference proteome</keyword>
<comment type="caution">
    <text evidence="3">The sequence shown here is derived from an EMBL/GenBank/DDBJ whole genome shotgun (WGS) entry which is preliminary data.</text>
</comment>
<accession>A0A267GHU1</accession>
<dbReference type="PROSITE" id="PS50005">
    <property type="entry name" value="TPR"/>
    <property type="match status" value="3"/>
</dbReference>
<dbReference type="Pfam" id="PF13432">
    <property type="entry name" value="TPR_16"/>
    <property type="match status" value="1"/>
</dbReference>
<feature type="region of interest" description="Disordered" evidence="2">
    <location>
        <begin position="103"/>
        <end position="160"/>
    </location>
</feature>
<keyword evidence="1" id="KW-0802">TPR repeat</keyword>
<dbReference type="GO" id="GO:0097730">
    <property type="term" value="C:non-motile cilium"/>
    <property type="evidence" value="ECO:0007669"/>
    <property type="project" value="TreeGrafter"/>
</dbReference>
<organism evidence="3 4">
    <name type="scientific">Macrostomum lignano</name>
    <dbReference type="NCBI Taxonomy" id="282301"/>
    <lineage>
        <taxon>Eukaryota</taxon>
        <taxon>Metazoa</taxon>
        <taxon>Spiralia</taxon>
        <taxon>Lophotrochozoa</taxon>
        <taxon>Platyhelminthes</taxon>
        <taxon>Rhabditophora</taxon>
        <taxon>Macrostomorpha</taxon>
        <taxon>Macrostomida</taxon>
        <taxon>Macrostomidae</taxon>
        <taxon>Macrostomum</taxon>
    </lineage>
</organism>
<dbReference type="SUPFAM" id="SSF81901">
    <property type="entry name" value="HCP-like"/>
    <property type="match status" value="1"/>
</dbReference>
<dbReference type="AlphaFoldDB" id="A0A267GHU1"/>
<dbReference type="InterPro" id="IPR019734">
    <property type="entry name" value="TPR_rpt"/>
</dbReference>
<dbReference type="InterPro" id="IPR011990">
    <property type="entry name" value="TPR-like_helical_dom_sf"/>
</dbReference>
<dbReference type="SUPFAM" id="SSF48452">
    <property type="entry name" value="TPR-like"/>
    <property type="match status" value="1"/>
</dbReference>
<proteinExistence type="predicted"/>
<dbReference type="GO" id="GO:1905515">
    <property type="term" value="P:non-motile cilium assembly"/>
    <property type="evidence" value="ECO:0007669"/>
    <property type="project" value="InterPro"/>
</dbReference>
<dbReference type="PANTHER" id="PTHR44177:SF1">
    <property type="entry name" value="TETRATRICOPEPTIDE REPEAT PROTEIN 8"/>
    <property type="match status" value="1"/>
</dbReference>
<dbReference type="Pfam" id="PF13181">
    <property type="entry name" value="TPR_8"/>
    <property type="match status" value="1"/>
</dbReference>
<evidence type="ECO:0000256" key="1">
    <source>
        <dbReference type="PROSITE-ProRule" id="PRU00339"/>
    </source>
</evidence>
<dbReference type="SMART" id="SM00028">
    <property type="entry name" value="TPR"/>
    <property type="match status" value="8"/>
</dbReference>
<dbReference type="CDD" id="cd21341">
    <property type="entry name" value="TTC8_N"/>
    <property type="match status" value="1"/>
</dbReference>
<dbReference type="EMBL" id="NIVC01000312">
    <property type="protein sequence ID" value="PAA85623.1"/>
    <property type="molecule type" value="Genomic_DNA"/>
</dbReference>
<dbReference type="Gene3D" id="1.25.40.10">
    <property type="entry name" value="Tetratricopeptide repeat domain"/>
    <property type="match status" value="2"/>
</dbReference>
<dbReference type="PANTHER" id="PTHR44177">
    <property type="entry name" value="TETRATRICOPEPTIDE REPEAT PROTEIN 8"/>
    <property type="match status" value="1"/>
</dbReference>
<dbReference type="OrthoDB" id="421121at2759"/>
<dbReference type="GO" id="GO:0034464">
    <property type="term" value="C:BBSome"/>
    <property type="evidence" value="ECO:0007669"/>
    <property type="project" value="InterPro"/>
</dbReference>
<feature type="repeat" description="TPR" evidence="1">
    <location>
        <begin position="402"/>
        <end position="435"/>
    </location>
</feature>
<reference evidence="3 4" key="1">
    <citation type="submission" date="2017-06" db="EMBL/GenBank/DDBJ databases">
        <title>A platform for efficient transgenesis in Macrostomum lignano, a flatworm model organism for stem cell research.</title>
        <authorList>
            <person name="Berezikov E."/>
        </authorList>
    </citation>
    <scope>NUCLEOTIDE SEQUENCE [LARGE SCALE GENOMIC DNA]</scope>
    <source>
        <strain evidence="3">DV1</strain>
        <tissue evidence="3">Whole organism</tissue>
    </source>
</reference>
<feature type="repeat" description="TPR" evidence="1">
    <location>
        <begin position="264"/>
        <end position="297"/>
    </location>
</feature>
<evidence type="ECO:0000313" key="3">
    <source>
        <dbReference type="EMBL" id="PAA85623.1"/>
    </source>
</evidence>